<dbReference type="Proteomes" id="UP000825935">
    <property type="component" value="Chromosome 34"/>
</dbReference>
<keyword evidence="5" id="KW-1185">Reference proteome</keyword>
<dbReference type="PANTHER" id="PTHR33355">
    <property type="entry name" value="WALL-ASSOCIATED RECEPTOR KINASE CARBOXY-TERMINAL PROTEIN-RELATED"/>
    <property type="match status" value="1"/>
</dbReference>
<comment type="subcellular location">
    <subcellularLocation>
        <location evidence="1">Membrane</location>
        <topology evidence="1">Single-pass membrane protein</topology>
    </subcellularLocation>
</comment>
<dbReference type="EMBL" id="CM035439">
    <property type="protein sequence ID" value="KAH7284530.1"/>
    <property type="molecule type" value="Genomic_DNA"/>
</dbReference>
<dbReference type="GO" id="GO:0030247">
    <property type="term" value="F:polysaccharide binding"/>
    <property type="evidence" value="ECO:0007669"/>
    <property type="project" value="InterPro"/>
</dbReference>
<reference evidence="4" key="1">
    <citation type="submission" date="2021-08" db="EMBL/GenBank/DDBJ databases">
        <title>WGS assembly of Ceratopteris richardii.</title>
        <authorList>
            <person name="Marchant D.B."/>
            <person name="Chen G."/>
            <person name="Jenkins J."/>
            <person name="Shu S."/>
            <person name="Leebens-Mack J."/>
            <person name="Grimwood J."/>
            <person name="Schmutz J."/>
            <person name="Soltis P."/>
            <person name="Soltis D."/>
            <person name="Chen Z.-H."/>
        </authorList>
    </citation>
    <scope>NUCLEOTIDE SEQUENCE</scope>
    <source>
        <strain evidence="4">Whitten #5841</strain>
        <tissue evidence="4">Leaf</tissue>
    </source>
</reference>
<dbReference type="AlphaFoldDB" id="A0A8T2QLT5"/>
<proteinExistence type="predicted"/>
<evidence type="ECO:0000313" key="4">
    <source>
        <dbReference type="EMBL" id="KAH7284530.1"/>
    </source>
</evidence>
<dbReference type="Pfam" id="PF13947">
    <property type="entry name" value="GUB_WAK_bind"/>
    <property type="match status" value="1"/>
</dbReference>
<evidence type="ECO:0000313" key="5">
    <source>
        <dbReference type="Proteomes" id="UP000825935"/>
    </source>
</evidence>
<sequence>MTHVRLISLRDVALRWFEFRDRSISDQLIRGQAPDTRLRVSLQMGIMLSPLHRISVRFLQMMVVAELMNMSKVLLSMASADSTCQNVCGDVPVMYPFGTGSGCGNKVFEKYVSCNNGKLLLHTPTGQYQVQRIDYTNNLLILQDPKMSTCENMQGSSNFGLPVDAPFSIVGDTFVLLNCLSTSMLYNGLSSLCDPAGTNICQSLYSCSSVSQLGLEVNAPTSSCCVYTNPQLSSPPYELNLQLLQCSSYTSIYSFGPEYGSGGDGSDPAAANAYPNPSSWSYGIALKFYYDETAYYSSCKACEQSNGVCAYNVYGFVCVCSAGVNTTTRCLGDGMNNAVGEESFRNRALELTGLIALLLDIFYSFL</sequence>
<evidence type="ECO:0000256" key="1">
    <source>
        <dbReference type="ARBA" id="ARBA00004167"/>
    </source>
</evidence>
<dbReference type="OrthoDB" id="1933476at2759"/>
<keyword evidence="2" id="KW-0732">Signal</keyword>
<organism evidence="4 5">
    <name type="scientific">Ceratopteris richardii</name>
    <name type="common">Triangle waterfern</name>
    <dbReference type="NCBI Taxonomy" id="49495"/>
    <lineage>
        <taxon>Eukaryota</taxon>
        <taxon>Viridiplantae</taxon>
        <taxon>Streptophyta</taxon>
        <taxon>Embryophyta</taxon>
        <taxon>Tracheophyta</taxon>
        <taxon>Polypodiopsida</taxon>
        <taxon>Polypodiidae</taxon>
        <taxon>Polypodiales</taxon>
        <taxon>Pteridineae</taxon>
        <taxon>Pteridaceae</taxon>
        <taxon>Parkerioideae</taxon>
        <taxon>Ceratopteris</taxon>
    </lineage>
</organism>
<dbReference type="InterPro" id="IPR025287">
    <property type="entry name" value="WAK_GUB"/>
</dbReference>
<gene>
    <name evidence="4" type="ORF">KP509_34G058500</name>
</gene>
<dbReference type="OMA" id="LDWNAPF"/>
<comment type="caution">
    <text evidence="4">The sequence shown here is derived from an EMBL/GenBank/DDBJ whole genome shotgun (WGS) entry which is preliminary data.</text>
</comment>
<feature type="domain" description="Wall-associated receptor kinase galacturonan-binding" evidence="3">
    <location>
        <begin position="84"/>
        <end position="142"/>
    </location>
</feature>
<evidence type="ECO:0000256" key="2">
    <source>
        <dbReference type="ARBA" id="ARBA00022729"/>
    </source>
</evidence>
<protein>
    <recommendedName>
        <fullName evidence="3">Wall-associated receptor kinase galacturonan-binding domain-containing protein</fullName>
    </recommendedName>
</protein>
<evidence type="ECO:0000259" key="3">
    <source>
        <dbReference type="Pfam" id="PF13947"/>
    </source>
</evidence>
<accession>A0A8T2QLT5</accession>
<name>A0A8T2QLT5_CERRI</name>